<name>A0A6H5G2M3_9HEMI</name>
<dbReference type="Proteomes" id="UP000479000">
    <property type="component" value="Unassembled WGS sequence"/>
</dbReference>
<evidence type="ECO:0000256" key="1">
    <source>
        <dbReference type="SAM" id="MobiDB-lite"/>
    </source>
</evidence>
<evidence type="ECO:0000313" key="3">
    <source>
        <dbReference type="Proteomes" id="UP000479000"/>
    </source>
</evidence>
<dbReference type="AlphaFoldDB" id="A0A6H5G2M3"/>
<sequence length="85" mass="10174">VQASRIQMQLSQLQMGPNRDRAHLNLDHLSVGDWEGPDLEKIDLPRKSRAGKLQCQQHFQQQEKQQFQQQEHQQQEKQQFQQQEK</sequence>
<keyword evidence="3" id="KW-1185">Reference proteome</keyword>
<dbReference type="EMBL" id="CADCXU010004778">
    <property type="protein sequence ID" value="CAA9996668.1"/>
    <property type="molecule type" value="Genomic_DNA"/>
</dbReference>
<evidence type="ECO:0000313" key="2">
    <source>
        <dbReference type="EMBL" id="CAA9996668.1"/>
    </source>
</evidence>
<proteinExistence type="predicted"/>
<organism evidence="2 3">
    <name type="scientific">Nesidiocoris tenuis</name>
    <dbReference type="NCBI Taxonomy" id="355587"/>
    <lineage>
        <taxon>Eukaryota</taxon>
        <taxon>Metazoa</taxon>
        <taxon>Ecdysozoa</taxon>
        <taxon>Arthropoda</taxon>
        <taxon>Hexapoda</taxon>
        <taxon>Insecta</taxon>
        <taxon>Pterygota</taxon>
        <taxon>Neoptera</taxon>
        <taxon>Paraneoptera</taxon>
        <taxon>Hemiptera</taxon>
        <taxon>Heteroptera</taxon>
        <taxon>Panheteroptera</taxon>
        <taxon>Cimicomorpha</taxon>
        <taxon>Miridae</taxon>
        <taxon>Dicyphina</taxon>
        <taxon>Nesidiocoris</taxon>
    </lineage>
</organism>
<reference evidence="2 3" key="1">
    <citation type="submission" date="2020-02" db="EMBL/GenBank/DDBJ databases">
        <authorList>
            <person name="Ferguson B K."/>
        </authorList>
    </citation>
    <scope>NUCLEOTIDE SEQUENCE [LARGE SCALE GENOMIC DNA]</scope>
</reference>
<feature type="non-terminal residue" evidence="2">
    <location>
        <position position="1"/>
    </location>
</feature>
<gene>
    <name evidence="2" type="ORF">NTEN_LOCUS3135</name>
</gene>
<accession>A0A6H5G2M3</accession>
<protein>
    <submittedName>
        <fullName evidence="2">Uncharacterized protein</fullName>
    </submittedName>
</protein>
<feature type="region of interest" description="Disordered" evidence="1">
    <location>
        <begin position="50"/>
        <end position="85"/>
    </location>
</feature>
<feature type="compositionally biased region" description="Low complexity" evidence="1">
    <location>
        <begin position="56"/>
        <end position="85"/>
    </location>
</feature>